<name>A0A809ZVG2_9BRAD</name>
<gene>
    <name evidence="1" type="ORF">XF5B_39110</name>
</gene>
<protein>
    <submittedName>
        <fullName evidence="1">Uncharacterized protein</fullName>
    </submittedName>
</protein>
<organism evidence="1">
    <name type="scientific">Bradyrhizobium diazoefficiens</name>
    <dbReference type="NCBI Taxonomy" id="1355477"/>
    <lineage>
        <taxon>Bacteria</taxon>
        <taxon>Pseudomonadati</taxon>
        <taxon>Pseudomonadota</taxon>
        <taxon>Alphaproteobacteria</taxon>
        <taxon>Hyphomicrobiales</taxon>
        <taxon>Nitrobacteraceae</taxon>
        <taxon>Bradyrhizobium</taxon>
    </lineage>
</organism>
<dbReference type="SUPFAM" id="SSF56784">
    <property type="entry name" value="HAD-like"/>
    <property type="match status" value="1"/>
</dbReference>
<reference evidence="1" key="1">
    <citation type="submission" date="2020-05" db="EMBL/GenBank/DDBJ databases">
        <title>Complete genome sequence of Bradyrhizobium diazoefficiens XF5 isolated from soybean nodule.</title>
        <authorList>
            <person name="Noda R."/>
            <person name="Kakizaki K."/>
            <person name="Minamisawa K."/>
        </authorList>
    </citation>
    <scope>NUCLEOTIDE SEQUENCE</scope>
    <source>
        <strain evidence="1">XF5</strain>
    </source>
</reference>
<sequence length="128" mass="14344">MSTKPILCLDFDGVIHSHTSGWRGATIITDPPVPGAMEFIAAAVEHFWVDVFSSRSSEPFGRDAMSRYIRDHLEKTVGPHKASIIISLIHFPTEKPPAFISIDDRAITFQGVWPEIATLLAFKPWNKR</sequence>
<dbReference type="AlphaFoldDB" id="A0A809ZVG2"/>
<accession>A0A809ZVG2</accession>
<dbReference type="EMBL" id="AP023095">
    <property type="protein sequence ID" value="BCE56399.1"/>
    <property type="molecule type" value="Genomic_DNA"/>
</dbReference>
<dbReference type="InterPro" id="IPR036412">
    <property type="entry name" value="HAD-like_sf"/>
</dbReference>
<proteinExistence type="predicted"/>
<dbReference type="InterPro" id="IPR023214">
    <property type="entry name" value="HAD_sf"/>
</dbReference>
<dbReference type="Gene3D" id="3.40.50.1000">
    <property type="entry name" value="HAD superfamily/HAD-like"/>
    <property type="match status" value="1"/>
</dbReference>
<evidence type="ECO:0000313" key="1">
    <source>
        <dbReference type="EMBL" id="BCE56399.1"/>
    </source>
</evidence>
<dbReference type="RefSeq" id="WP_183117513.1">
    <property type="nucleotide sequence ID" value="NZ_AP022638.1"/>
</dbReference>